<keyword evidence="3" id="KW-1003">Cell membrane</keyword>
<keyword evidence="5 8" id="KW-1133">Transmembrane helix</keyword>
<dbReference type="GO" id="GO:0008137">
    <property type="term" value="F:NADH dehydrogenase (ubiquinone) activity"/>
    <property type="evidence" value="ECO:0007669"/>
    <property type="project" value="InterPro"/>
</dbReference>
<feature type="transmembrane region" description="Helical" evidence="8">
    <location>
        <begin position="31"/>
        <end position="52"/>
    </location>
</feature>
<dbReference type="GO" id="GO:0005886">
    <property type="term" value="C:plasma membrane"/>
    <property type="evidence" value="ECO:0007669"/>
    <property type="project" value="UniProtKB-SubCell"/>
</dbReference>
<dbReference type="InterPro" id="IPR050586">
    <property type="entry name" value="CPA3_Na-H_Antiporter_D"/>
</dbReference>
<feature type="transmembrane region" description="Helical" evidence="8">
    <location>
        <begin position="237"/>
        <end position="258"/>
    </location>
</feature>
<keyword evidence="6 8" id="KW-0472">Membrane</keyword>
<dbReference type="EMBL" id="JFZA02000045">
    <property type="protein sequence ID" value="KFG88986.1"/>
    <property type="molecule type" value="Genomic_DNA"/>
</dbReference>
<evidence type="ECO:0000256" key="7">
    <source>
        <dbReference type="RuleBase" id="RU000320"/>
    </source>
</evidence>
<dbReference type="AlphaFoldDB" id="A0A086P6G8"/>
<feature type="transmembrane region" description="Helical" evidence="8">
    <location>
        <begin position="6"/>
        <end position="24"/>
    </location>
</feature>
<evidence type="ECO:0000313" key="11">
    <source>
        <dbReference type="Proteomes" id="UP000024284"/>
    </source>
</evidence>
<evidence type="ECO:0000256" key="8">
    <source>
        <dbReference type="SAM" id="Phobius"/>
    </source>
</evidence>
<feature type="transmembrane region" description="Helical" evidence="8">
    <location>
        <begin position="270"/>
        <end position="292"/>
    </location>
</feature>
<keyword evidence="11" id="KW-1185">Reference proteome</keyword>
<dbReference type="GO" id="GO:0042773">
    <property type="term" value="P:ATP synthesis coupled electron transport"/>
    <property type="evidence" value="ECO:0007669"/>
    <property type="project" value="InterPro"/>
</dbReference>
<dbReference type="OrthoDB" id="9768329at2"/>
<dbReference type="PATRIC" id="fig|1219045.3.peg.3445"/>
<gene>
    <name evidence="10" type="ORF">BV98_003386</name>
</gene>
<evidence type="ECO:0000256" key="3">
    <source>
        <dbReference type="ARBA" id="ARBA00022475"/>
    </source>
</evidence>
<feature type="transmembrane region" description="Helical" evidence="8">
    <location>
        <begin position="161"/>
        <end position="185"/>
    </location>
</feature>
<sequence length="504" mass="52370">MIEALIAAPLLLPAFAGTATLLFLRRRRWIGAAISIGSALGLIAVSIILMGWATAGEPTAYALGDWPAPFGIVLVLDRLAALMLLLTALLGLAVSVHATVTGLDRKGWHFHSLFQFELLGLNGAFLTGDLFNLFVFFEVLLIASYGLMLHGQGARRLTAGVQYVIVNLIGSTLFLVALGLLYGLTGTLNMAHMAGRVAMLPAGDQGLAQAAGLLLAAVFALKAALLPLHLWLPRTYAAAAPAVAALFAIMTKVGAYAIMRTMPLIFGDAAGAFLLPAALGTMLLGFVGLLAARGLREMAAFGLVGSTAMLLTAVALFDGQAMAAALYYLPHTTLSAALLFLTVDLIIRWRGAEGAAIVPTPRYAGQGMLAFLFLAAAVALSGLPPLSGFIGKLLILRATLASPHVVAIWVVVLGTSLIALIGLARAGSRLFWKEDATQPVNADRPAPGRVEALPAFFLLALLAGLTICSGPATAYMEATSAQIFDTGGYVRSVLGSGDEGKGGE</sequence>
<evidence type="ECO:0000256" key="6">
    <source>
        <dbReference type="ARBA" id="ARBA00023136"/>
    </source>
</evidence>
<evidence type="ECO:0000259" key="9">
    <source>
        <dbReference type="Pfam" id="PF00361"/>
    </source>
</evidence>
<organism evidence="10 11">
    <name type="scientific">Sphingobium herbicidovorans (strain ATCC 700291 / DSM 11019 / CCUG 56400 / KCTC 2939 / LMG 18315 / NBRC 16415 / MH)</name>
    <name type="common">Sphingomonas herbicidovorans</name>
    <dbReference type="NCBI Taxonomy" id="1219045"/>
    <lineage>
        <taxon>Bacteria</taxon>
        <taxon>Pseudomonadati</taxon>
        <taxon>Pseudomonadota</taxon>
        <taxon>Alphaproteobacteria</taxon>
        <taxon>Sphingomonadales</taxon>
        <taxon>Sphingomonadaceae</taxon>
        <taxon>Sphingobium</taxon>
    </lineage>
</organism>
<feature type="transmembrane region" description="Helical" evidence="8">
    <location>
        <begin position="325"/>
        <end position="347"/>
    </location>
</feature>
<feature type="transmembrane region" description="Helical" evidence="8">
    <location>
        <begin position="299"/>
        <end position="319"/>
    </location>
</feature>
<reference evidence="10" key="1">
    <citation type="submission" date="2014-08" db="EMBL/GenBank/DDBJ databases">
        <title>Draft genome sequences of Sphingobium herbicidovorans.</title>
        <authorList>
            <person name="Gan H.M."/>
            <person name="Gan H.Y."/>
            <person name="Savka M.A."/>
        </authorList>
    </citation>
    <scope>NUCLEOTIDE SEQUENCE [LARGE SCALE GENOMIC DNA]</scope>
    <source>
        <strain evidence="10">NBRC 16415</strain>
    </source>
</reference>
<comment type="caution">
    <text evidence="10">The sequence shown here is derived from an EMBL/GenBank/DDBJ whole genome shotgun (WGS) entry which is preliminary data.</text>
</comment>
<dbReference type="Pfam" id="PF00361">
    <property type="entry name" value="Proton_antipo_M"/>
    <property type="match status" value="1"/>
</dbReference>
<dbReference type="STRING" id="76947.GCA_002080435_03196"/>
<feature type="transmembrane region" description="Helical" evidence="8">
    <location>
        <begin position="205"/>
        <end position="225"/>
    </location>
</feature>
<accession>A0A086P6G8</accession>
<dbReference type="RefSeq" id="WP_037468243.1">
    <property type="nucleotide sequence ID" value="NZ_BCZD01000011.1"/>
</dbReference>
<evidence type="ECO:0000256" key="5">
    <source>
        <dbReference type="ARBA" id="ARBA00022989"/>
    </source>
</evidence>
<feature type="domain" description="NADH:quinone oxidoreductase/Mrp antiporter transmembrane" evidence="9">
    <location>
        <begin position="128"/>
        <end position="415"/>
    </location>
</feature>
<feature type="transmembrane region" description="Helical" evidence="8">
    <location>
        <begin position="131"/>
        <end position="149"/>
    </location>
</feature>
<dbReference type="PANTHER" id="PTHR42703:SF1">
    <property type="entry name" value="NA(+)_H(+) ANTIPORTER SUBUNIT D1"/>
    <property type="match status" value="1"/>
</dbReference>
<proteinExistence type="inferred from homology"/>
<name>A0A086P6G8_SPHHM</name>
<comment type="similarity">
    <text evidence="2">Belongs to the CPA3 antiporters (TC 2.A.63) subunit D family.</text>
</comment>
<dbReference type="InterPro" id="IPR003918">
    <property type="entry name" value="NADH_UbQ_OxRdtase"/>
</dbReference>
<feature type="transmembrane region" description="Helical" evidence="8">
    <location>
        <begin position="368"/>
        <end position="386"/>
    </location>
</feature>
<comment type="subcellular location">
    <subcellularLocation>
        <location evidence="1">Cell membrane</location>
        <topology evidence="1">Multi-pass membrane protein</topology>
    </subcellularLocation>
    <subcellularLocation>
        <location evidence="7">Membrane</location>
        <topology evidence="7">Multi-pass membrane protein</topology>
    </subcellularLocation>
</comment>
<dbReference type="NCBIfam" id="NF009309">
    <property type="entry name" value="PRK12666.1"/>
    <property type="match status" value="1"/>
</dbReference>
<protein>
    <submittedName>
        <fullName evidence="10">Cation:proton antiporter</fullName>
    </submittedName>
</protein>
<evidence type="ECO:0000256" key="4">
    <source>
        <dbReference type="ARBA" id="ARBA00022692"/>
    </source>
</evidence>
<evidence type="ECO:0000256" key="2">
    <source>
        <dbReference type="ARBA" id="ARBA00005346"/>
    </source>
</evidence>
<feature type="transmembrane region" description="Helical" evidence="8">
    <location>
        <begin position="406"/>
        <end position="424"/>
    </location>
</feature>
<feature type="transmembrane region" description="Helical" evidence="8">
    <location>
        <begin position="72"/>
        <end position="96"/>
    </location>
</feature>
<dbReference type="PANTHER" id="PTHR42703">
    <property type="entry name" value="NADH DEHYDROGENASE"/>
    <property type="match status" value="1"/>
</dbReference>
<evidence type="ECO:0000313" key="10">
    <source>
        <dbReference type="EMBL" id="KFG88986.1"/>
    </source>
</evidence>
<evidence type="ECO:0000256" key="1">
    <source>
        <dbReference type="ARBA" id="ARBA00004651"/>
    </source>
</evidence>
<dbReference type="Proteomes" id="UP000024284">
    <property type="component" value="Unassembled WGS sequence"/>
</dbReference>
<dbReference type="InterPro" id="IPR001750">
    <property type="entry name" value="ND/Mrp_TM"/>
</dbReference>
<dbReference type="eggNOG" id="COG0651">
    <property type="taxonomic scope" value="Bacteria"/>
</dbReference>
<keyword evidence="4 7" id="KW-0812">Transmembrane</keyword>
<dbReference type="PRINTS" id="PR01437">
    <property type="entry name" value="NUOXDRDTASE4"/>
</dbReference>